<dbReference type="PANTHER" id="PTHR33602:SF1">
    <property type="entry name" value="REGULATORY PROTEIN RECX FAMILY PROTEIN"/>
    <property type="match status" value="1"/>
</dbReference>
<dbReference type="InterPro" id="IPR053926">
    <property type="entry name" value="RecX_HTH_1st"/>
</dbReference>
<dbReference type="InterPro" id="IPR036388">
    <property type="entry name" value="WH-like_DNA-bd_sf"/>
</dbReference>
<evidence type="ECO:0000256" key="4">
    <source>
        <dbReference type="ARBA" id="ARBA00018111"/>
    </source>
</evidence>
<dbReference type="AlphaFoldDB" id="I7KMB5"/>
<evidence type="ECO:0000259" key="7">
    <source>
        <dbReference type="Pfam" id="PF02631"/>
    </source>
</evidence>
<name>I7KMB5_9LACO</name>
<dbReference type="EMBL" id="CAKD01000024">
    <property type="protein sequence ID" value="CCI85959.1"/>
    <property type="molecule type" value="Genomic_DNA"/>
</dbReference>
<evidence type="ECO:0000259" key="8">
    <source>
        <dbReference type="Pfam" id="PF21981"/>
    </source>
</evidence>
<dbReference type="Pfam" id="PF21982">
    <property type="entry name" value="RecX_HTH1"/>
    <property type="match status" value="1"/>
</dbReference>
<reference evidence="10 11" key="1">
    <citation type="submission" date="2012-06" db="EMBL/GenBank/DDBJ databases">
        <title>Draft Genome Sequence of Lactobacillus pasteurii CRBIP 24.76T.</title>
        <authorList>
            <person name="Cousin S."/>
            <person name="Bouchier C."/>
            <person name="Loux V."/>
            <person name="Ma L."/>
            <person name="Creno S."/>
            <person name="Bizet C."/>
            <person name="Clermont D."/>
        </authorList>
    </citation>
    <scope>NUCLEOTIDE SEQUENCE [LARGE SCALE GENOMIC DNA]</scope>
    <source>
        <strain evidence="11">CRBIP 24.76T</strain>
    </source>
</reference>
<evidence type="ECO:0000313" key="11">
    <source>
        <dbReference type="Proteomes" id="UP000009311"/>
    </source>
</evidence>
<dbReference type="HAMAP" id="MF_01114">
    <property type="entry name" value="RecX"/>
    <property type="match status" value="1"/>
</dbReference>
<dbReference type="RefSeq" id="WP_009560524.1">
    <property type="nucleotide sequence ID" value="NZ_AYZN01000001.1"/>
</dbReference>
<protein>
    <recommendedName>
        <fullName evidence="4 6">Regulatory protein RecX</fullName>
    </recommendedName>
</protein>
<keyword evidence="11" id="KW-1185">Reference proteome</keyword>
<comment type="caution">
    <text evidence="10">The sequence shown here is derived from an EMBL/GenBank/DDBJ whole genome shotgun (WGS) entry which is preliminary data.</text>
</comment>
<dbReference type="GO" id="GO:0005737">
    <property type="term" value="C:cytoplasm"/>
    <property type="evidence" value="ECO:0007669"/>
    <property type="project" value="UniProtKB-SubCell"/>
</dbReference>
<sequence>MAIITKVAAQKRPGRYNIFLDEQYAFSVSEKTLAEYVLLKGKSLTQEQIEEIRQYDADSKASDLAARYLSYEPRTIFEVMQYLIKREVSTESANNAINELSELGYLDDERYCELFIKNDLAVGNDGPRVLNKKLAGKGVAPEIINQALAEVDQADWLQVAVRLLKSMRQQLGRYSERELKQKINNKLLSHGFSTNLTEDVIQELDLGMDDEKQLEALKMQGIKAYKRFKRYTGADRAMRIKRYLFSHGFSSSEIDLFLNGELIDLDELDEY</sequence>
<dbReference type="NCBIfam" id="NF010733">
    <property type="entry name" value="PRK14135.1"/>
    <property type="match status" value="1"/>
</dbReference>
<dbReference type="GO" id="GO:0006282">
    <property type="term" value="P:regulation of DNA repair"/>
    <property type="evidence" value="ECO:0007669"/>
    <property type="project" value="UniProtKB-UniRule"/>
</dbReference>
<feature type="domain" description="RecX first three-helical" evidence="9">
    <location>
        <begin position="63"/>
        <end position="100"/>
    </location>
</feature>
<dbReference type="PANTHER" id="PTHR33602">
    <property type="entry name" value="REGULATORY PROTEIN RECX FAMILY PROTEIN"/>
    <property type="match status" value="1"/>
</dbReference>
<dbReference type="STRING" id="1423790.BN53_07685"/>
<dbReference type="Pfam" id="PF21981">
    <property type="entry name" value="RecX_HTH3"/>
    <property type="match status" value="1"/>
</dbReference>
<dbReference type="PATRIC" id="fig|1423790.3.peg.556"/>
<comment type="function">
    <text evidence="1 6">Modulates RecA activity.</text>
</comment>
<evidence type="ECO:0000313" key="10">
    <source>
        <dbReference type="EMBL" id="CCI85959.1"/>
    </source>
</evidence>
<gene>
    <name evidence="6" type="primary">recX</name>
    <name evidence="10" type="ORF">BN53_07685</name>
</gene>
<comment type="subcellular location">
    <subcellularLocation>
        <location evidence="2 6">Cytoplasm</location>
    </subcellularLocation>
</comment>
<proteinExistence type="inferred from homology"/>
<dbReference type="Gene3D" id="1.10.10.10">
    <property type="entry name" value="Winged helix-like DNA-binding domain superfamily/Winged helix DNA-binding domain"/>
    <property type="match status" value="4"/>
</dbReference>
<evidence type="ECO:0000256" key="1">
    <source>
        <dbReference type="ARBA" id="ARBA00003529"/>
    </source>
</evidence>
<evidence type="ECO:0000256" key="3">
    <source>
        <dbReference type="ARBA" id="ARBA00009695"/>
    </source>
</evidence>
<feature type="domain" description="RecX third three-helical" evidence="8">
    <location>
        <begin position="211"/>
        <end position="255"/>
    </location>
</feature>
<dbReference type="Proteomes" id="UP000009311">
    <property type="component" value="Unassembled WGS sequence"/>
</dbReference>
<feature type="domain" description="RecX second three-helical" evidence="7">
    <location>
        <begin position="107"/>
        <end position="148"/>
    </location>
</feature>
<accession>I7KMB5</accession>
<evidence type="ECO:0000256" key="5">
    <source>
        <dbReference type="ARBA" id="ARBA00022490"/>
    </source>
</evidence>
<dbReference type="Pfam" id="PF02631">
    <property type="entry name" value="RecX_HTH2"/>
    <property type="match status" value="1"/>
</dbReference>
<dbReference type="eggNOG" id="COG2137">
    <property type="taxonomic scope" value="Bacteria"/>
</dbReference>
<keyword evidence="5 6" id="KW-0963">Cytoplasm</keyword>
<evidence type="ECO:0000256" key="6">
    <source>
        <dbReference type="HAMAP-Rule" id="MF_01114"/>
    </source>
</evidence>
<evidence type="ECO:0000256" key="2">
    <source>
        <dbReference type="ARBA" id="ARBA00004496"/>
    </source>
</evidence>
<comment type="similarity">
    <text evidence="3 6">Belongs to the RecX family.</text>
</comment>
<evidence type="ECO:0000259" key="9">
    <source>
        <dbReference type="Pfam" id="PF21982"/>
    </source>
</evidence>
<dbReference type="InterPro" id="IPR053925">
    <property type="entry name" value="RecX_HTH_3rd"/>
</dbReference>
<dbReference type="InterPro" id="IPR003783">
    <property type="entry name" value="Regulatory_RecX"/>
</dbReference>
<organism evidence="10 11">
    <name type="scientific">Lactobacillus pasteurii DSM 23907 = CRBIP 24.76</name>
    <dbReference type="NCBI Taxonomy" id="1423790"/>
    <lineage>
        <taxon>Bacteria</taxon>
        <taxon>Bacillati</taxon>
        <taxon>Bacillota</taxon>
        <taxon>Bacilli</taxon>
        <taxon>Lactobacillales</taxon>
        <taxon>Lactobacillaceae</taxon>
        <taxon>Lactobacillus</taxon>
    </lineage>
</organism>
<dbReference type="OrthoDB" id="5421057at2"/>
<dbReference type="InterPro" id="IPR053924">
    <property type="entry name" value="RecX_HTH_2nd"/>
</dbReference>